<keyword evidence="4" id="KW-0479">Metal-binding</keyword>
<organism evidence="5 6">
    <name type="scientific">Paramecium octaurelia</name>
    <dbReference type="NCBI Taxonomy" id="43137"/>
    <lineage>
        <taxon>Eukaryota</taxon>
        <taxon>Sar</taxon>
        <taxon>Alveolata</taxon>
        <taxon>Ciliophora</taxon>
        <taxon>Intramacronucleata</taxon>
        <taxon>Oligohymenophorea</taxon>
        <taxon>Peniculida</taxon>
        <taxon>Parameciidae</taxon>
        <taxon>Paramecium</taxon>
    </lineage>
</organism>
<evidence type="ECO:0000256" key="3">
    <source>
        <dbReference type="PIRSR" id="PIRSR606689-1"/>
    </source>
</evidence>
<dbReference type="Pfam" id="PF00025">
    <property type="entry name" value="Arf"/>
    <property type="match status" value="1"/>
</dbReference>
<feature type="binding site" evidence="3">
    <location>
        <begin position="178"/>
        <end position="185"/>
    </location>
    <ligand>
        <name>GTP</name>
        <dbReference type="ChEBI" id="CHEBI:37565"/>
    </ligand>
</feature>
<sequence length="232" mass="27518">MEIDRITYYYPLTNFRLLKLRIQQHLYFVIFQLQVICNFLTFKGSLKRIIYIISDYIILCLSITKTFRTRLGLKEKMLADERYINITQAEINKAKSFLLLGTSQVETKETVIQNILKIFQVLFRAKINLFVRGLLNMQLKILHIIQNNNKLKSQRMGLPNIIRQVKNSEKELRILILGLEIERKTTILKVLSNEAINEIVLTRGFNIKNLQYKEFKFNLWDAEASRIFEELL</sequence>
<dbReference type="InterPro" id="IPR006689">
    <property type="entry name" value="Small_GTPase_ARF/SAR"/>
</dbReference>
<gene>
    <name evidence="5" type="ORF">POCTA_138.1.T1880038</name>
</gene>
<dbReference type="PANTHER" id="PTHR45697">
    <property type="entry name" value="ADP-RIBOSYLATION FACTOR-LIKE PROTEIN 2-RELATED"/>
    <property type="match status" value="1"/>
</dbReference>
<keyword evidence="6" id="KW-1185">Reference proteome</keyword>
<dbReference type="InterPro" id="IPR044612">
    <property type="entry name" value="ARL2/3"/>
</dbReference>
<dbReference type="AlphaFoldDB" id="A0A8S1YMS8"/>
<comment type="caution">
    <text evidence="5">The sequence shown here is derived from an EMBL/GenBank/DDBJ whole genome shotgun (WGS) entry which is preliminary data.</text>
</comment>
<dbReference type="GO" id="GO:0046872">
    <property type="term" value="F:metal ion binding"/>
    <property type="evidence" value="ECO:0007669"/>
    <property type="project" value="UniProtKB-KW"/>
</dbReference>
<feature type="binding site" evidence="4">
    <location>
        <position position="185"/>
    </location>
    <ligand>
        <name>Mg(2+)</name>
        <dbReference type="ChEBI" id="CHEBI:18420"/>
    </ligand>
</feature>
<dbReference type="Proteomes" id="UP000683925">
    <property type="component" value="Unassembled WGS sequence"/>
</dbReference>
<evidence type="ECO:0000256" key="2">
    <source>
        <dbReference type="ARBA" id="ARBA00023134"/>
    </source>
</evidence>
<dbReference type="GO" id="GO:0003924">
    <property type="term" value="F:GTPase activity"/>
    <property type="evidence" value="ECO:0007669"/>
    <property type="project" value="InterPro"/>
</dbReference>
<proteinExistence type="predicted"/>
<keyword evidence="4" id="KW-0460">Magnesium</keyword>
<evidence type="ECO:0000313" key="5">
    <source>
        <dbReference type="EMBL" id="CAD8214771.1"/>
    </source>
</evidence>
<dbReference type="GO" id="GO:0005525">
    <property type="term" value="F:GTP binding"/>
    <property type="evidence" value="ECO:0007669"/>
    <property type="project" value="UniProtKB-KW"/>
</dbReference>
<evidence type="ECO:0000256" key="1">
    <source>
        <dbReference type="ARBA" id="ARBA00022741"/>
    </source>
</evidence>
<keyword evidence="1 3" id="KW-0547">Nucleotide-binding</keyword>
<accession>A0A8S1YMS8</accession>
<dbReference type="EMBL" id="CAJJDP010000192">
    <property type="protein sequence ID" value="CAD8214771.1"/>
    <property type="molecule type" value="Genomic_DNA"/>
</dbReference>
<name>A0A8S1YMS8_PAROT</name>
<reference evidence="5" key="1">
    <citation type="submission" date="2021-01" db="EMBL/GenBank/DDBJ databases">
        <authorList>
            <consortium name="Genoscope - CEA"/>
            <person name="William W."/>
        </authorList>
    </citation>
    <scope>NUCLEOTIDE SEQUENCE</scope>
</reference>
<keyword evidence="2 3" id="KW-0342">GTP-binding</keyword>
<evidence type="ECO:0000256" key="4">
    <source>
        <dbReference type="PIRSR" id="PIRSR606689-2"/>
    </source>
</evidence>
<protein>
    <submittedName>
        <fullName evidence="5">Uncharacterized protein</fullName>
    </submittedName>
</protein>
<feature type="binding site" evidence="4">
    <location>
        <position position="202"/>
    </location>
    <ligand>
        <name>Mg(2+)</name>
        <dbReference type="ChEBI" id="CHEBI:18420"/>
    </ligand>
</feature>
<evidence type="ECO:0000313" key="6">
    <source>
        <dbReference type="Proteomes" id="UP000683925"/>
    </source>
</evidence>